<dbReference type="InterPro" id="IPR052379">
    <property type="entry name" value="Type_VII_TA_RNase"/>
</dbReference>
<dbReference type="PANTHER" id="PTHR33397:SF3">
    <property type="entry name" value="MRNA NUCLEASE HEPT"/>
    <property type="match status" value="1"/>
</dbReference>
<keyword evidence="1" id="KW-1277">Toxin-antitoxin system</keyword>
<evidence type="ECO:0000256" key="3">
    <source>
        <dbReference type="ARBA" id="ARBA00022801"/>
    </source>
</evidence>
<dbReference type="Proteomes" id="UP000617402">
    <property type="component" value="Unassembled WGS sequence"/>
</dbReference>
<dbReference type="EMBL" id="JACVHF010000011">
    <property type="protein sequence ID" value="MBC9785194.1"/>
    <property type="molecule type" value="Genomic_DNA"/>
</dbReference>
<keyword evidence="6" id="KW-1185">Reference proteome</keyword>
<dbReference type="Gene3D" id="1.20.120.580">
    <property type="entry name" value="bsu32300-like"/>
    <property type="match status" value="1"/>
</dbReference>
<dbReference type="Pfam" id="PF01934">
    <property type="entry name" value="HepT-like"/>
    <property type="match status" value="1"/>
</dbReference>
<accession>A0ABR7T347</accession>
<protein>
    <submittedName>
        <fullName evidence="5">DUF86 domain-containing protein</fullName>
    </submittedName>
</protein>
<organism evidence="5 6">
    <name type="scientific">Heliobacterium chlorum</name>
    <dbReference type="NCBI Taxonomy" id="2698"/>
    <lineage>
        <taxon>Bacteria</taxon>
        <taxon>Bacillati</taxon>
        <taxon>Bacillota</taxon>
        <taxon>Clostridia</taxon>
        <taxon>Eubacteriales</taxon>
        <taxon>Heliobacteriaceae</taxon>
        <taxon>Heliobacterium</taxon>
    </lineage>
</organism>
<proteinExistence type="inferred from homology"/>
<sequence length="99" mass="11436">MCEIAIDLAAHVIAIKGWGIPQTSRDMFEILHRQGVIHSRLEKALKSLVGFRNIAVHAYPRLNMAILQNIIETNLEDIRQFARTIVQYLDDFYGEKRET</sequence>
<dbReference type="InterPro" id="IPR008201">
    <property type="entry name" value="HepT-like"/>
</dbReference>
<evidence type="ECO:0000256" key="2">
    <source>
        <dbReference type="ARBA" id="ARBA00022722"/>
    </source>
</evidence>
<dbReference type="NCBIfam" id="NF047751">
    <property type="entry name" value="HepT_toxin"/>
    <property type="match status" value="1"/>
</dbReference>
<keyword evidence="2" id="KW-0540">Nuclease</keyword>
<evidence type="ECO:0000313" key="5">
    <source>
        <dbReference type="EMBL" id="MBC9785194.1"/>
    </source>
</evidence>
<name>A0ABR7T347_HELCL</name>
<evidence type="ECO:0000256" key="4">
    <source>
        <dbReference type="ARBA" id="ARBA00024207"/>
    </source>
</evidence>
<dbReference type="PANTHER" id="PTHR33397">
    <property type="entry name" value="UPF0331 PROTEIN YUTE"/>
    <property type="match status" value="1"/>
</dbReference>
<comment type="caution">
    <text evidence="5">The sequence shown here is derived from an EMBL/GenBank/DDBJ whole genome shotgun (WGS) entry which is preliminary data.</text>
</comment>
<gene>
    <name evidence="5" type="ORF">H1S01_11805</name>
</gene>
<reference evidence="5 6" key="1">
    <citation type="submission" date="2020-07" db="EMBL/GenBank/DDBJ databases">
        <title>Draft whole-genome sequence of Heliobacterium chlorum DSM 3682, type strain.</title>
        <authorList>
            <person name="Kyndt J.A."/>
            <person name="Meyer T.E."/>
            <person name="Imhoff J.F."/>
        </authorList>
    </citation>
    <scope>NUCLEOTIDE SEQUENCE [LARGE SCALE GENOMIC DNA]</scope>
    <source>
        <strain evidence="5 6">DSM 3682</strain>
    </source>
</reference>
<keyword evidence="3" id="KW-0378">Hydrolase</keyword>
<evidence type="ECO:0000313" key="6">
    <source>
        <dbReference type="Proteomes" id="UP000617402"/>
    </source>
</evidence>
<evidence type="ECO:0000256" key="1">
    <source>
        <dbReference type="ARBA" id="ARBA00022649"/>
    </source>
</evidence>
<dbReference type="InterPro" id="IPR037038">
    <property type="entry name" value="HepT-like_sf"/>
</dbReference>
<comment type="similarity">
    <text evidence="4">Belongs to the HepT RNase toxin family.</text>
</comment>